<dbReference type="EMBL" id="CM055761">
    <property type="protein sequence ID" value="KAJ7986436.1"/>
    <property type="molecule type" value="Genomic_DNA"/>
</dbReference>
<accession>A0ACC2F4X2</accession>
<name>A0ACC2F4X2_DALPE</name>
<reference evidence="1" key="1">
    <citation type="submission" date="2021-05" db="EMBL/GenBank/DDBJ databases">
        <authorList>
            <person name="Pan Q."/>
            <person name="Jouanno E."/>
            <person name="Zahm M."/>
            <person name="Klopp C."/>
            <person name="Cabau C."/>
            <person name="Louis A."/>
            <person name="Berthelot C."/>
            <person name="Parey E."/>
            <person name="Roest Crollius H."/>
            <person name="Montfort J."/>
            <person name="Robinson-Rechavi M."/>
            <person name="Bouchez O."/>
            <person name="Lampietro C."/>
            <person name="Lopez Roques C."/>
            <person name="Donnadieu C."/>
            <person name="Postlethwait J."/>
            <person name="Bobe J."/>
            <person name="Dillon D."/>
            <person name="Chandos A."/>
            <person name="von Hippel F."/>
            <person name="Guiguen Y."/>
        </authorList>
    </citation>
    <scope>NUCLEOTIDE SEQUENCE</scope>
    <source>
        <strain evidence="1">YG-Jan2019</strain>
    </source>
</reference>
<proteinExistence type="predicted"/>
<keyword evidence="2" id="KW-1185">Reference proteome</keyword>
<organism evidence="1 2">
    <name type="scientific">Dallia pectoralis</name>
    <name type="common">Alaska blackfish</name>
    <dbReference type="NCBI Taxonomy" id="75939"/>
    <lineage>
        <taxon>Eukaryota</taxon>
        <taxon>Metazoa</taxon>
        <taxon>Chordata</taxon>
        <taxon>Craniata</taxon>
        <taxon>Vertebrata</taxon>
        <taxon>Euteleostomi</taxon>
        <taxon>Actinopterygii</taxon>
        <taxon>Neopterygii</taxon>
        <taxon>Teleostei</taxon>
        <taxon>Protacanthopterygii</taxon>
        <taxon>Esociformes</taxon>
        <taxon>Umbridae</taxon>
        <taxon>Dallia</taxon>
    </lineage>
</organism>
<sequence>MRSSTANVPDLKSPGRLSTSPQPRDLGQSVGVVDTLYPSLRSSTANVPDLESQGVIDFSTAQSRPTCWGIASPHTPPPANQPSVRIELG</sequence>
<protein>
    <submittedName>
        <fullName evidence="1">Uncharacterized protein</fullName>
    </submittedName>
</protein>
<evidence type="ECO:0000313" key="1">
    <source>
        <dbReference type="EMBL" id="KAJ7986436.1"/>
    </source>
</evidence>
<evidence type="ECO:0000313" key="2">
    <source>
        <dbReference type="Proteomes" id="UP001157502"/>
    </source>
</evidence>
<comment type="caution">
    <text evidence="1">The sequence shown here is derived from an EMBL/GenBank/DDBJ whole genome shotgun (WGS) entry which is preliminary data.</text>
</comment>
<dbReference type="Proteomes" id="UP001157502">
    <property type="component" value="Chromosome 34"/>
</dbReference>
<gene>
    <name evidence="1" type="ORF">DPEC_G00339870</name>
</gene>